<reference evidence="1 2" key="2">
    <citation type="submission" date="2019-08" db="EMBL/GenBank/DDBJ databases">
        <authorList>
            <person name="Henke P."/>
        </authorList>
    </citation>
    <scope>NUCLEOTIDE SEQUENCE [LARGE SCALE GENOMIC DNA]</scope>
    <source>
        <strain evidence="1">Phe10_nw2017</strain>
    </source>
</reference>
<organism evidence="1 2">
    <name type="scientific">Planctomyces bekefii</name>
    <dbReference type="NCBI Taxonomy" id="1653850"/>
    <lineage>
        <taxon>Bacteria</taxon>
        <taxon>Pseudomonadati</taxon>
        <taxon>Planctomycetota</taxon>
        <taxon>Planctomycetia</taxon>
        <taxon>Planctomycetales</taxon>
        <taxon>Planctomycetaceae</taxon>
        <taxon>Planctomyces</taxon>
    </lineage>
</organism>
<sequence>MNEIPEIPRGLPGTLGQAVFRLIRERGLVGRSESDALDAEWKAVVGPELGRRSAARKIKDGILEVAVTNSAVLQELRGFLHETVLQQLQQRLPNSGIRGIRYKRVR</sequence>
<dbReference type="AlphaFoldDB" id="A0A5C6M4U9"/>
<evidence type="ECO:0000313" key="1">
    <source>
        <dbReference type="EMBL" id="TWW09756.1"/>
    </source>
</evidence>
<dbReference type="InterPro" id="IPR007922">
    <property type="entry name" value="DciA-like"/>
</dbReference>
<gene>
    <name evidence="1" type="ORF">E3A20_11150</name>
</gene>
<evidence type="ECO:0008006" key="3">
    <source>
        <dbReference type="Google" id="ProtNLM"/>
    </source>
</evidence>
<accession>A0A5C6M4U9</accession>
<dbReference type="Proteomes" id="UP000321083">
    <property type="component" value="Unassembled WGS sequence"/>
</dbReference>
<dbReference type="Pfam" id="PF05258">
    <property type="entry name" value="DciA"/>
    <property type="match status" value="1"/>
</dbReference>
<dbReference type="PANTHER" id="PTHR36456">
    <property type="entry name" value="UPF0232 PROTEIN SCO3875"/>
    <property type="match status" value="1"/>
</dbReference>
<dbReference type="EMBL" id="SRHE01000186">
    <property type="protein sequence ID" value="TWW09756.1"/>
    <property type="molecule type" value="Genomic_DNA"/>
</dbReference>
<proteinExistence type="predicted"/>
<evidence type="ECO:0000313" key="2">
    <source>
        <dbReference type="Proteomes" id="UP000321083"/>
    </source>
</evidence>
<dbReference type="PANTHER" id="PTHR36456:SF1">
    <property type="entry name" value="UPF0232 PROTEIN SCO3875"/>
    <property type="match status" value="1"/>
</dbReference>
<protein>
    <recommendedName>
        <fullName evidence="3">DUF721 domain-containing protein</fullName>
    </recommendedName>
</protein>
<comment type="caution">
    <text evidence="1">The sequence shown here is derived from an EMBL/GenBank/DDBJ whole genome shotgun (WGS) entry which is preliminary data.</text>
</comment>
<reference evidence="1 2" key="1">
    <citation type="submission" date="2019-08" db="EMBL/GenBank/DDBJ databases">
        <title>100 year-old enigma solved: identification of Planctomyces bekefii, the type genus and species of the phylum Planctomycetes.</title>
        <authorList>
            <person name="Svetlana D.N."/>
            <person name="Overmann J."/>
        </authorList>
    </citation>
    <scope>NUCLEOTIDE SEQUENCE [LARGE SCALE GENOMIC DNA]</scope>
    <source>
        <strain evidence="1">Phe10_nw2017</strain>
    </source>
</reference>
<keyword evidence="2" id="KW-1185">Reference proteome</keyword>
<name>A0A5C6M4U9_9PLAN</name>